<evidence type="ECO:0000313" key="2">
    <source>
        <dbReference type="Proteomes" id="UP000072421"/>
    </source>
</evidence>
<gene>
    <name evidence="1" type="ORF">CFter6_2409</name>
</gene>
<dbReference type="PATRIC" id="fig|158899.10.peg.2404"/>
<name>A0A127PCA5_9BURK</name>
<protein>
    <submittedName>
        <fullName evidence="1">Uncharacterized protein</fullName>
    </submittedName>
</protein>
<dbReference type="RefSeq" id="WP_205631465.1">
    <property type="nucleotide sequence ID" value="NZ_CP013232.1"/>
</dbReference>
<dbReference type="AlphaFoldDB" id="A0A127PCA5"/>
<sequence length="51" mass="5501">MPATADQAQPGILEALAPLGRSLTFRLGGHNPQAALIRLREVFAADWAWSD</sequence>
<evidence type="ECO:0000313" key="1">
    <source>
        <dbReference type="EMBL" id="AMO95081.1"/>
    </source>
</evidence>
<dbReference type="Proteomes" id="UP000072421">
    <property type="component" value="Chromosome"/>
</dbReference>
<organism evidence="1">
    <name type="scientific">Collimonas fungivorans</name>
    <dbReference type="NCBI Taxonomy" id="158899"/>
    <lineage>
        <taxon>Bacteria</taxon>
        <taxon>Pseudomonadati</taxon>
        <taxon>Pseudomonadota</taxon>
        <taxon>Betaproteobacteria</taxon>
        <taxon>Burkholderiales</taxon>
        <taxon>Oxalobacteraceae</taxon>
        <taxon>Collimonas</taxon>
    </lineage>
</organism>
<reference evidence="1 2" key="1">
    <citation type="submission" date="2015-11" db="EMBL/GenBank/DDBJ databases">
        <title>Exploring the genomic traits of fungus-feeding bacterial genus Collimonas.</title>
        <authorList>
            <person name="Song C."/>
            <person name="Schmidt R."/>
            <person name="de Jager V."/>
            <person name="Krzyzanowska D."/>
            <person name="Jongedijk E."/>
            <person name="Cankar K."/>
            <person name="Beekwilder J."/>
            <person name="van Veen A."/>
            <person name="de Boer W."/>
            <person name="van Veen J.A."/>
            <person name="Garbeva P."/>
        </authorList>
    </citation>
    <scope>NUCLEOTIDE SEQUENCE [LARGE SCALE GENOMIC DNA]</scope>
    <source>
        <strain evidence="1 2">Ter6</strain>
    </source>
</reference>
<dbReference type="EMBL" id="CP013232">
    <property type="protein sequence ID" value="AMO95081.1"/>
    <property type="molecule type" value="Genomic_DNA"/>
</dbReference>
<accession>A0A127PCA5</accession>
<proteinExistence type="predicted"/>